<dbReference type="InterPro" id="IPR029044">
    <property type="entry name" value="Nucleotide-diphossugar_trans"/>
</dbReference>
<dbReference type="Proteomes" id="UP000460412">
    <property type="component" value="Unassembled WGS sequence"/>
</dbReference>
<evidence type="ECO:0000256" key="4">
    <source>
        <dbReference type="ARBA" id="ARBA00022679"/>
    </source>
</evidence>
<dbReference type="InterPro" id="IPR001173">
    <property type="entry name" value="Glyco_trans_2-like"/>
</dbReference>
<dbReference type="AlphaFoldDB" id="A0A7X3MDK2"/>
<reference evidence="6 7" key="1">
    <citation type="submission" date="2019-12" db="EMBL/GenBank/DDBJ databases">
        <title>Sporaefaciens musculi gen. nov., sp. nov., a novel bacterium isolated from the caecum of an obese mouse.</title>
        <authorList>
            <person name="Rasmussen T.S."/>
            <person name="Streidl T."/>
            <person name="Hitch T.C.A."/>
            <person name="Wortmann E."/>
            <person name="Deptula P."/>
            <person name="Hansen M."/>
            <person name="Nielsen D.S."/>
            <person name="Clavel T."/>
            <person name="Vogensen F.K."/>
        </authorList>
    </citation>
    <scope>NUCLEOTIDE SEQUENCE [LARGE SCALE GENOMIC DNA]</scope>
    <source>
        <strain evidence="6 7">WCA-9-b2</strain>
    </source>
</reference>
<evidence type="ECO:0000256" key="3">
    <source>
        <dbReference type="ARBA" id="ARBA00022676"/>
    </source>
</evidence>
<dbReference type="PANTHER" id="PTHR43179:SF12">
    <property type="entry name" value="GALACTOFURANOSYLTRANSFERASE GLFT2"/>
    <property type="match status" value="1"/>
</dbReference>
<sequence>MTAFVILHYRAIEMTRTCVERIKALEGKSHIVIVDNASPNGTGRILEKEYEKEKMITVLLNQENGGFARGNNLGICWVCSHLKADFVVVLNNDVEIVQKDFAVQIGEIFKEHPFDVLGPDILSVFSGIHQSPKSLHGCTLESVRRKYAKVKKSSNPILLLLSSGEKNSPAIWKRVQRRQRAKQKIDSSVSAEGVVLHGSCVIFSHRYLAAHPEPFFPKTYMYYEMEILEWLCRREGNVIRYDPSISVLHYQYVASKQEYKSIVKRSKFVIECLLDSLKAAEELILEDSGEEKA</sequence>
<organism evidence="6 7">
    <name type="scientific">Sporofaciens musculi</name>
    <dbReference type="NCBI Taxonomy" id="2681861"/>
    <lineage>
        <taxon>Bacteria</taxon>
        <taxon>Bacillati</taxon>
        <taxon>Bacillota</taxon>
        <taxon>Clostridia</taxon>
        <taxon>Lachnospirales</taxon>
        <taxon>Lachnospiraceae</taxon>
        <taxon>Sporofaciens</taxon>
    </lineage>
</organism>
<accession>A0A7X3MDK2</accession>
<dbReference type="RefSeq" id="WP_159749765.1">
    <property type="nucleotide sequence ID" value="NZ_WUQX01000001.1"/>
</dbReference>
<keyword evidence="3" id="KW-0328">Glycosyltransferase</keyword>
<evidence type="ECO:0000256" key="1">
    <source>
        <dbReference type="ARBA" id="ARBA00004776"/>
    </source>
</evidence>
<evidence type="ECO:0000313" key="7">
    <source>
        <dbReference type="Proteomes" id="UP000460412"/>
    </source>
</evidence>
<protein>
    <submittedName>
        <fullName evidence="6">Glycosyltransferase</fullName>
    </submittedName>
</protein>
<evidence type="ECO:0000313" key="6">
    <source>
        <dbReference type="EMBL" id="MXP74448.1"/>
    </source>
</evidence>
<comment type="pathway">
    <text evidence="1">Cell wall biogenesis; cell wall polysaccharide biosynthesis.</text>
</comment>
<evidence type="ECO:0000256" key="2">
    <source>
        <dbReference type="ARBA" id="ARBA00006739"/>
    </source>
</evidence>
<dbReference type="SUPFAM" id="SSF53448">
    <property type="entry name" value="Nucleotide-diphospho-sugar transferases"/>
    <property type="match status" value="1"/>
</dbReference>
<proteinExistence type="inferred from homology"/>
<evidence type="ECO:0000259" key="5">
    <source>
        <dbReference type="Pfam" id="PF00535"/>
    </source>
</evidence>
<keyword evidence="4 6" id="KW-0808">Transferase</keyword>
<gene>
    <name evidence="6" type="ORF">GN277_03120</name>
</gene>
<comment type="caution">
    <text evidence="6">The sequence shown here is derived from an EMBL/GenBank/DDBJ whole genome shotgun (WGS) entry which is preliminary data.</text>
</comment>
<dbReference type="EMBL" id="WUQX01000001">
    <property type="protein sequence ID" value="MXP74448.1"/>
    <property type="molecule type" value="Genomic_DNA"/>
</dbReference>
<name>A0A7X3MDK2_9FIRM</name>
<dbReference type="Gene3D" id="3.90.550.10">
    <property type="entry name" value="Spore Coat Polysaccharide Biosynthesis Protein SpsA, Chain A"/>
    <property type="match status" value="1"/>
</dbReference>
<comment type="similarity">
    <text evidence="2">Belongs to the glycosyltransferase 2 family.</text>
</comment>
<keyword evidence="7" id="KW-1185">Reference proteome</keyword>
<dbReference type="GO" id="GO:0016757">
    <property type="term" value="F:glycosyltransferase activity"/>
    <property type="evidence" value="ECO:0007669"/>
    <property type="project" value="UniProtKB-KW"/>
</dbReference>
<dbReference type="PANTHER" id="PTHR43179">
    <property type="entry name" value="RHAMNOSYLTRANSFERASE WBBL"/>
    <property type="match status" value="1"/>
</dbReference>
<feature type="domain" description="Glycosyltransferase 2-like" evidence="5">
    <location>
        <begin position="5"/>
        <end position="139"/>
    </location>
</feature>
<dbReference type="Pfam" id="PF00535">
    <property type="entry name" value="Glycos_transf_2"/>
    <property type="match status" value="1"/>
</dbReference>